<gene>
    <name evidence="1" type="ORF">BFAG_00208</name>
</gene>
<reference evidence="1 2" key="1">
    <citation type="submission" date="2008-12" db="EMBL/GenBank/DDBJ databases">
        <title>Annotation of Bacteroides fragilis strain 3_1_12.</title>
        <authorList>
            <consortium name="The Broad Institute Genome Sequencing Platform"/>
            <person name="Ward D."/>
            <person name="Young S.K."/>
            <person name="Kodira C.D."/>
            <person name="Zeng Q."/>
            <person name="Koehrsen M."/>
            <person name="Alvarado L."/>
            <person name="Berlin A."/>
            <person name="Borenstein D."/>
            <person name="Chen Z."/>
            <person name="Engels R."/>
            <person name="Freedman E."/>
            <person name="Gellesch M."/>
            <person name="Goldberg J."/>
            <person name="Griggs A."/>
            <person name="Gujja S."/>
            <person name="Heiman D."/>
            <person name="Hepburn T."/>
            <person name="Howarth C."/>
            <person name="Jen D."/>
            <person name="Larson L."/>
            <person name="Lewis B."/>
            <person name="Mehta T."/>
            <person name="Park D."/>
            <person name="Pearson M."/>
            <person name="Roberts A."/>
            <person name="Saif S."/>
            <person name="Shea T."/>
            <person name="Shenoy N."/>
            <person name="Sisk P."/>
            <person name="Stolte C."/>
            <person name="Sykes S."/>
            <person name="Walk T."/>
            <person name="White J."/>
            <person name="Yandava C."/>
            <person name="Allen-Vercoe E."/>
            <person name="Strauss J."/>
            <person name="Ambrose C."/>
            <person name="Lander E."/>
            <person name="Nusbaum C."/>
            <person name="Galagan J."/>
            <person name="Birren B."/>
        </authorList>
    </citation>
    <scope>NUCLEOTIDE SEQUENCE [LARGE SCALE GENOMIC DNA]</scope>
    <source>
        <strain evidence="1 2">3_1_12</strain>
    </source>
</reference>
<keyword evidence="2" id="KW-1185">Reference proteome</keyword>
<dbReference type="EMBL" id="EQ973213">
    <property type="protein sequence ID" value="EFR51514.1"/>
    <property type="molecule type" value="Genomic_DNA"/>
</dbReference>
<evidence type="ECO:0000313" key="1">
    <source>
        <dbReference type="EMBL" id="EFR51514.1"/>
    </source>
</evidence>
<accession>A0ABN0BFB0</accession>
<organism evidence="1 2">
    <name type="scientific">Bacteroides fragilis 3_1_12</name>
    <dbReference type="NCBI Taxonomy" id="457424"/>
    <lineage>
        <taxon>Bacteria</taxon>
        <taxon>Pseudomonadati</taxon>
        <taxon>Bacteroidota</taxon>
        <taxon>Bacteroidia</taxon>
        <taxon>Bacteroidales</taxon>
        <taxon>Bacteroidaceae</taxon>
        <taxon>Bacteroides</taxon>
    </lineage>
</organism>
<dbReference type="Proteomes" id="UP000005101">
    <property type="component" value="Unassembled WGS sequence"/>
</dbReference>
<protein>
    <submittedName>
        <fullName evidence="1">Uncharacterized protein</fullName>
    </submittedName>
</protein>
<proteinExistence type="predicted"/>
<evidence type="ECO:0000313" key="2">
    <source>
        <dbReference type="Proteomes" id="UP000005101"/>
    </source>
</evidence>
<name>A0ABN0BFB0_BACFG</name>
<sequence length="74" mass="8654">MTSQLSSTTPQNDSYRIPLYHPHITHIQWLIRDRGMNNHLTILSETDDSRNKDISFIRISTSMPHPCRTTLQSF</sequence>